<dbReference type="GO" id="GO:0005886">
    <property type="term" value="C:plasma membrane"/>
    <property type="evidence" value="ECO:0007669"/>
    <property type="project" value="UniProtKB-SubCell"/>
</dbReference>
<evidence type="ECO:0000256" key="2">
    <source>
        <dbReference type="ARBA" id="ARBA00022475"/>
    </source>
</evidence>
<dbReference type="PANTHER" id="PTHR19433:SF127">
    <property type="entry name" value="NITR9"/>
    <property type="match status" value="1"/>
</dbReference>
<dbReference type="AlphaFoldDB" id="A0A3Q3APA0"/>
<keyword evidence="8" id="KW-1133">Transmembrane helix</keyword>
<dbReference type="InterPro" id="IPR013783">
    <property type="entry name" value="Ig-like_fold"/>
</dbReference>
<keyword evidence="6" id="KW-1015">Disulfide bond</keyword>
<dbReference type="Pfam" id="PF07686">
    <property type="entry name" value="V-set"/>
    <property type="match status" value="2"/>
</dbReference>
<evidence type="ECO:0000259" key="9">
    <source>
        <dbReference type="PROSITE" id="PS50835"/>
    </source>
</evidence>
<evidence type="ECO:0000256" key="8">
    <source>
        <dbReference type="SAM" id="Phobius"/>
    </source>
</evidence>
<evidence type="ECO:0000313" key="11">
    <source>
        <dbReference type="Proteomes" id="UP000264800"/>
    </source>
</evidence>
<keyword evidence="8" id="KW-0812">Transmembrane</keyword>
<keyword evidence="11" id="KW-1185">Reference proteome</keyword>
<dbReference type="InterPro" id="IPR052051">
    <property type="entry name" value="TCR_complex_component"/>
</dbReference>
<evidence type="ECO:0000256" key="7">
    <source>
        <dbReference type="ARBA" id="ARBA00023180"/>
    </source>
</evidence>
<dbReference type="OMA" id="RIGQNEC"/>
<dbReference type="InterPro" id="IPR013106">
    <property type="entry name" value="Ig_V-set"/>
</dbReference>
<keyword evidence="7" id="KW-0325">Glycoprotein</keyword>
<dbReference type="InterPro" id="IPR007110">
    <property type="entry name" value="Ig-like_dom"/>
</dbReference>
<evidence type="ECO:0000256" key="4">
    <source>
        <dbReference type="ARBA" id="ARBA00022859"/>
    </source>
</evidence>
<dbReference type="PANTHER" id="PTHR19433">
    <property type="entry name" value="T-CELL RECEPTOR ALPHA CHAIN V REGION-RELATED"/>
    <property type="match status" value="1"/>
</dbReference>
<dbReference type="GO" id="GO:0009617">
    <property type="term" value="P:response to bacterium"/>
    <property type="evidence" value="ECO:0007669"/>
    <property type="project" value="TreeGrafter"/>
</dbReference>
<dbReference type="SUPFAM" id="SSF48726">
    <property type="entry name" value="Immunoglobulin"/>
    <property type="match status" value="2"/>
</dbReference>
<keyword evidence="5 8" id="KW-0472">Membrane</keyword>
<evidence type="ECO:0000256" key="6">
    <source>
        <dbReference type="ARBA" id="ARBA00023157"/>
    </source>
</evidence>
<dbReference type="Proteomes" id="UP000264800">
    <property type="component" value="Unplaced"/>
</dbReference>
<name>A0A3Q3APA0_KRYMA</name>
<dbReference type="GeneTree" id="ENSGT00950000182968"/>
<dbReference type="InterPro" id="IPR003599">
    <property type="entry name" value="Ig_sub"/>
</dbReference>
<keyword evidence="4" id="KW-0391">Immunity</keyword>
<keyword evidence="3" id="KW-0732">Signal</keyword>
<dbReference type="SMART" id="SM00406">
    <property type="entry name" value="IGv"/>
    <property type="match status" value="2"/>
</dbReference>
<reference evidence="10" key="2">
    <citation type="submission" date="2025-09" db="UniProtKB">
        <authorList>
            <consortium name="Ensembl"/>
        </authorList>
    </citation>
    <scope>IDENTIFICATION</scope>
</reference>
<evidence type="ECO:0000256" key="1">
    <source>
        <dbReference type="ARBA" id="ARBA00004236"/>
    </source>
</evidence>
<feature type="domain" description="Ig-like" evidence="9">
    <location>
        <begin position="140"/>
        <end position="248"/>
    </location>
</feature>
<protein>
    <recommendedName>
        <fullName evidence="9">Ig-like domain-containing protein</fullName>
    </recommendedName>
</protein>
<sequence length="339" mass="38728">DLYPRLTFLLSCLSFQANDPNFYTSLHQWKDFVSVNVGDSLTLQCFYEDVVDARFYWYRQNLGQKLKLISTFYKYEKNGTFHDEFKNNPRFTLDTKKGKNHLKITNLSISDSATYYCASSYLYRFEFAEGTTVTVKGSGSNIQTLVHQSVSETVHSGGSVILNCTVQTGTCDGEQSVYWFTNSEESHPGLIYTHGSNTLQCERKPSKQTCSCNYTMSIKNLNQSHAWTYYCAVVSCGHILFGKETKLDLVAKYDFLTYNWSGAFTCTSILSVLLAFSVCLMNRANSCRSSSRWFLSTFIVGYQGAENYYAALVVRTNRSRKPTDPVWSECVYFKTKQHK</sequence>
<dbReference type="GO" id="GO:0002376">
    <property type="term" value="P:immune system process"/>
    <property type="evidence" value="ECO:0007669"/>
    <property type="project" value="UniProtKB-KW"/>
</dbReference>
<accession>A0A3Q3APA0</accession>
<dbReference type="PROSITE" id="PS50835">
    <property type="entry name" value="IG_LIKE"/>
    <property type="match status" value="2"/>
</dbReference>
<organism evidence="10 11">
    <name type="scientific">Kryptolebias marmoratus</name>
    <name type="common">Mangrove killifish</name>
    <name type="synonym">Rivulus marmoratus</name>
    <dbReference type="NCBI Taxonomy" id="37003"/>
    <lineage>
        <taxon>Eukaryota</taxon>
        <taxon>Metazoa</taxon>
        <taxon>Chordata</taxon>
        <taxon>Craniata</taxon>
        <taxon>Vertebrata</taxon>
        <taxon>Euteleostomi</taxon>
        <taxon>Actinopterygii</taxon>
        <taxon>Neopterygii</taxon>
        <taxon>Teleostei</taxon>
        <taxon>Neoteleostei</taxon>
        <taxon>Acanthomorphata</taxon>
        <taxon>Ovalentaria</taxon>
        <taxon>Atherinomorphae</taxon>
        <taxon>Cyprinodontiformes</taxon>
        <taxon>Rivulidae</taxon>
        <taxon>Kryptolebias</taxon>
    </lineage>
</organism>
<comment type="subcellular location">
    <subcellularLocation>
        <location evidence="1">Cell membrane</location>
    </subcellularLocation>
</comment>
<keyword evidence="2" id="KW-1003">Cell membrane</keyword>
<evidence type="ECO:0000256" key="5">
    <source>
        <dbReference type="ARBA" id="ARBA00023136"/>
    </source>
</evidence>
<dbReference type="STRING" id="37003.ENSKMAP00000018231"/>
<proteinExistence type="predicted"/>
<dbReference type="Ensembl" id="ENSKMAT00000018483.1">
    <property type="protein sequence ID" value="ENSKMAP00000018231.1"/>
    <property type="gene ID" value="ENSKMAG00000013567.1"/>
</dbReference>
<dbReference type="InterPro" id="IPR036179">
    <property type="entry name" value="Ig-like_dom_sf"/>
</dbReference>
<feature type="domain" description="Ig-like" evidence="9">
    <location>
        <begin position="20"/>
        <end position="134"/>
    </location>
</feature>
<evidence type="ECO:0000313" key="10">
    <source>
        <dbReference type="Ensembl" id="ENSKMAP00000018231.1"/>
    </source>
</evidence>
<feature type="transmembrane region" description="Helical" evidence="8">
    <location>
        <begin position="262"/>
        <end position="282"/>
    </location>
</feature>
<dbReference type="SMART" id="SM00409">
    <property type="entry name" value="IG"/>
    <property type="match status" value="2"/>
</dbReference>
<evidence type="ECO:0000256" key="3">
    <source>
        <dbReference type="ARBA" id="ARBA00022729"/>
    </source>
</evidence>
<reference evidence="10" key="1">
    <citation type="submission" date="2025-08" db="UniProtKB">
        <authorList>
            <consortium name="Ensembl"/>
        </authorList>
    </citation>
    <scope>IDENTIFICATION</scope>
</reference>
<dbReference type="Gene3D" id="2.60.40.10">
    <property type="entry name" value="Immunoglobulins"/>
    <property type="match status" value="2"/>
</dbReference>